<dbReference type="Proteomes" id="UP000324800">
    <property type="component" value="Unassembled WGS sequence"/>
</dbReference>
<dbReference type="AlphaFoldDB" id="A0A5J4UNW2"/>
<feature type="region of interest" description="Disordered" evidence="1">
    <location>
        <begin position="1"/>
        <end position="35"/>
    </location>
</feature>
<protein>
    <submittedName>
        <fullName evidence="2">Uncharacterized protein</fullName>
    </submittedName>
</protein>
<comment type="caution">
    <text evidence="2">The sequence shown here is derived from an EMBL/GenBank/DDBJ whole genome shotgun (WGS) entry which is preliminary data.</text>
</comment>
<organism evidence="2 3">
    <name type="scientific">Streblomastix strix</name>
    <dbReference type="NCBI Taxonomy" id="222440"/>
    <lineage>
        <taxon>Eukaryota</taxon>
        <taxon>Metamonada</taxon>
        <taxon>Preaxostyla</taxon>
        <taxon>Oxymonadida</taxon>
        <taxon>Streblomastigidae</taxon>
        <taxon>Streblomastix</taxon>
    </lineage>
</organism>
<dbReference type="EMBL" id="SNRW01014174">
    <property type="protein sequence ID" value="KAA6371762.1"/>
    <property type="molecule type" value="Genomic_DNA"/>
</dbReference>
<accession>A0A5J4UNW2</accession>
<gene>
    <name evidence="2" type="ORF">EZS28_032711</name>
</gene>
<name>A0A5J4UNW2_9EUKA</name>
<sequence>MLEPKEQSDLEEESTAQIVFDPSFKGIAPGKYDDSNPEAAWTSINQTNRNAIHLFPQSVEPNLVQT</sequence>
<evidence type="ECO:0000256" key="1">
    <source>
        <dbReference type="SAM" id="MobiDB-lite"/>
    </source>
</evidence>
<evidence type="ECO:0000313" key="2">
    <source>
        <dbReference type="EMBL" id="KAA6371762.1"/>
    </source>
</evidence>
<evidence type="ECO:0000313" key="3">
    <source>
        <dbReference type="Proteomes" id="UP000324800"/>
    </source>
</evidence>
<proteinExistence type="predicted"/>
<reference evidence="2 3" key="1">
    <citation type="submission" date="2019-03" db="EMBL/GenBank/DDBJ databases">
        <title>Single cell metagenomics reveals metabolic interactions within the superorganism composed of flagellate Streblomastix strix and complex community of Bacteroidetes bacteria on its surface.</title>
        <authorList>
            <person name="Treitli S.C."/>
            <person name="Kolisko M."/>
            <person name="Husnik F."/>
            <person name="Keeling P."/>
            <person name="Hampl V."/>
        </authorList>
    </citation>
    <scope>NUCLEOTIDE SEQUENCE [LARGE SCALE GENOMIC DNA]</scope>
    <source>
        <strain evidence="2">ST1C</strain>
    </source>
</reference>